<proteinExistence type="inferred from homology"/>
<gene>
    <name evidence="3" type="ORF">T459_23600</name>
</gene>
<dbReference type="PANTHER" id="PTHR13774:SF17">
    <property type="entry name" value="PHENAZINE BIOSYNTHESIS-LIKE DOMAIN-CONTAINING PROTEIN"/>
    <property type="match status" value="1"/>
</dbReference>
<reference evidence="3 4" key="2">
    <citation type="journal article" date="2017" name="Genome Biol.">
        <title>New reference genome sequences of hot pepper reveal the massive evolution of plant disease-resistance genes by retroduplication.</title>
        <authorList>
            <person name="Kim S."/>
            <person name="Park J."/>
            <person name="Yeom S.I."/>
            <person name="Kim Y.M."/>
            <person name="Seo E."/>
            <person name="Kim K.T."/>
            <person name="Kim M.S."/>
            <person name="Lee J.M."/>
            <person name="Cheong K."/>
            <person name="Shin H.S."/>
            <person name="Kim S.B."/>
            <person name="Han K."/>
            <person name="Lee J."/>
            <person name="Park M."/>
            <person name="Lee H.A."/>
            <person name="Lee H.Y."/>
            <person name="Lee Y."/>
            <person name="Oh S."/>
            <person name="Lee J.H."/>
            <person name="Choi E."/>
            <person name="Choi E."/>
            <person name="Lee S.E."/>
            <person name="Jeon J."/>
            <person name="Kim H."/>
            <person name="Choi G."/>
            <person name="Song H."/>
            <person name="Lee J."/>
            <person name="Lee S.C."/>
            <person name="Kwon J.K."/>
            <person name="Lee H.Y."/>
            <person name="Koo N."/>
            <person name="Hong Y."/>
            <person name="Kim R.W."/>
            <person name="Kang W.H."/>
            <person name="Huh J.H."/>
            <person name="Kang B.C."/>
            <person name="Yang T.J."/>
            <person name="Lee Y.H."/>
            <person name="Bennetzen J.L."/>
            <person name="Choi D."/>
        </authorList>
    </citation>
    <scope>NUCLEOTIDE SEQUENCE [LARGE SCALE GENOMIC DNA]</scope>
    <source>
        <strain evidence="4">cv. CM334</strain>
    </source>
</reference>
<reference evidence="3 4" key="1">
    <citation type="journal article" date="2014" name="Nat. Genet.">
        <title>Genome sequence of the hot pepper provides insights into the evolution of pungency in Capsicum species.</title>
        <authorList>
            <person name="Kim S."/>
            <person name="Park M."/>
            <person name="Yeom S.I."/>
            <person name="Kim Y.M."/>
            <person name="Lee J.M."/>
            <person name="Lee H.A."/>
            <person name="Seo E."/>
            <person name="Choi J."/>
            <person name="Cheong K."/>
            <person name="Kim K.T."/>
            <person name="Jung K."/>
            <person name="Lee G.W."/>
            <person name="Oh S.K."/>
            <person name="Bae C."/>
            <person name="Kim S.B."/>
            <person name="Lee H.Y."/>
            <person name="Kim S.Y."/>
            <person name="Kim M.S."/>
            <person name="Kang B.C."/>
            <person name="Jo Y.D."/>
            <person name="Yang H.B."/>
            <person name="Jeong H.J."/>
            <person name="Kang W.H."/>
            <person name="Kwon J.K."/>
            <person name="Shin C."/>
            <person name="Lim J.Y."/>
            <person name="Park J.H."/>
            <person name="Huh J.H."/>
            <person name="Kim J.S."/>
            <person name="Kim B.D."/>
            <person name="Cohen O."/>
            <person name="Paran I."/>
            <person name="Suh M.C."/>
            <person name="Lee S.B."/>
            <person name="Kim Y.K."/>
            <person name="Shin Y."/>
            <person name="Noh S.J."/>
            <person name="Park J."/>
            <person name="Seo Y.S."/>
            <person name="Kwon S.Y."/>
            <person name="Kim H.A."/>
            <person name="Park J.M."/>
            <person name="Kim H.J."/>
            <person name="Choi S.B."/>
            <person name="Bosland P.W."/>
            <person name="Reeves G."/>
            <person name="Jo S.H."/>
            <person name="Lee B.W."/>
            <person name="Cho H.T."/>
            <person name="Choi H.S."/>
            <person name="Lee M.S."/>
            <person name="Yu Y."/>
            <person name="Do Choi Y."/>
            <person name="Park B.S."/>
            <person name="van Deynze A."/>
            <person name="Ashrafi H."/>
            <person name="Hill T."/>
            <person name="Kim W.T."/>
            <person name="Pai H.S."/>
            <person name="Ahn H.K."/>
            <person name="Yeam I."/>
            <person name="Giovannoni J.J."/>
            <person name="Rose J.K."/>
            <person name="Sorensen I."/>
            <person name="Lee S.J."/>
            <person name="Kim R.W."/>
            <person name="Choi I.Y."/>
            <person name="Choi B.S."/>
            <person name="Lim J.S."/>
            <person name="Lee Y.H."/>
            <person name="Choi D."/>
        </authorList>
    </citation>
    <scope>NUCLEOTIDE SEQUENCE [LARGE SCALE GENOMIC DNA]</scope>
    <source>
        <strain evidence="4">cv. CM334</strain>
    </source>
</reference>
<dbReference type="InterPro" id="IPR003719">
    <property type="entry name" value="Phenazine_PhzF-like"/>
</dbReference>
<dbReference type="AlphaFoldDB" id="A0A2G2YT23"/>
<dbReference type="EMBL" id="AYRZ02000009">
    <property type="protein sequence ID" value="PHT72815.1"/>
    <property type="molecule type" value="Genomic_DNA"/>
</dbReference>
<evidence type="ECO:0000313" key="3">
    <source>
        <dbReference type="EMBL" id="PHT72815.1"/>
    </source>
</evidence>
<dbReference type="Gene3D" id="3.10.310.10">
    <property type="entry name" value="Diaminopimelate Epimerase, Chain A, domain 1"/>
    <property type="match status" value="1"/>
</dbReference>
<dbReference type="Gramene" id="PHT72815">
    <property type="protein sequence ID" value="PHT72815"/>
    <property type="gene ID" value="T459_23600"/>
</dbReference>
<accession>A0A2G2YT23</accession>
<dbReference type="Proteomes" id="UP000222542">
    <property type="component" value="Unassembled WGS sequence"/>
</dbReference>
<organism evidence="3 4">
    <name type="scientific">Capsicum annuum</name>
    <name type="common">Capsicum pepper</name>
    <dbReference type="NCBI Taxonomy" id="4072"/>
    <lineage>
        <taxon>Eukaryota</taxon>
        <taxon>Viridiplantae</taxon>
        <taxon>Streptophyta</taxon>
        <taxon>Embryophyta</taxon>
        <taxon>Tracheophyta</taxon>
        <taxon>Spermatophyta</taxon>
        <taxon>Magnoliopsida</taxon>
        <taxon>eudicotyledons</taxon>
        <taxon>Gunneridae</taxon>
        <taxon>Pentapetalae</taxon>
        <taxon>asterids</taxon>
        <taxon>lamiids</taxon>
        <taxon>Solanales</taxon>
        <taxon>Solanaceae</taxon>
        <taxon>Solanoideae</taxon>
        <taxon>Capsiceae</taxon>
        <taxon>Capsicum</taxon>
    </lineage>
</organism>
<protein>
    <submittedName>
        <fullName evidence="3">Uncharacterized protein</fullName>
    </submittedName>
</protein>
<sequence>MAKKPVKYVVVDAFTDTAFKGNPAAVCLLEEEKDDKWLQSVAAEFNISETCYLILLNEVNEPTKQTPDLAFVGSLQLMRFNFFPSLFSKSSFNSVSQLGLIWLGNKLSGLTHLGISPGTNFWVISLLVRRMSQARALPREG</sequence>
<comment type="similarity">
    <text evidence="1">Belongs to the PhzF family.</text>
</comment>
<dbReference type="Pfam" id="PF02567">
    <property type="entry name" value="PhzC-PhzF"/>
    <property type="match status" value="1"/>
</dbReference>
<dbReference type="PANTHER" id="PTHR13774">
    <property type="entry name" value="PHENAZINE BIOSYNTHESIS PROTEIN"/>
    <property type="match status" value="1"/>
</dbReference>
<comment type="caution">
    <text evidence="3">The sequence shown here is derived from an EMBL/GenBank/DDBJ whole genome shotgun (WGS) entry which is preliminary data.</text>
</comment>
<evidence type="ECO:0000256" key="1">
    <source>
        <dbReference type="ARBA" id="ARBA00008270"/>
    </source>
</evidence>
<dbReference type="SUPFAM" id="SSF54506">
    <property type="entry name" value="Diaminopimelate epimerase-like"/>
    <property type="match status" value="1"/>
</dbReference>
<evidence type="ECO:0000313" key="4">
    <source>
        <dbReference type="Proteomes" id="UP000222542"/>
    </source>
</evidence>
<evidence type="ECO:0000256" key="2">
    <source>
        <dbReference type="ARBA" id="ARBA00023235"/>
    </source>
</evidence>
<keyword evidence="4" id="KW-1185">Reference proteome</keyword>
<keyword evidence="2" id="KW-0413">Isomerase</keyword>
<dbReference type="STRING" id="4072.A0A2G2YT23"/>
<dbReference type="GO" id="GO:0016853">
    <property type="term" value="F:isomerase activity"/>
    <property type="evidence" value="ECO:0007669"/>
    <property type="project" value="UniProtKB-KW"/>
</dbReference>
<name>A0A2G2YT23_CAPAN</name>